<feature type="region of interest" description="Disordered" evidence="1">
    <location>
        <begin position="128"/>
        <end position="173"/>
    </location>
</feature>
<accession>A0A2T0A373</accession>
<reference evidence="2 3" key="1">
    <citation type="journal article" date="2018" name="Elife">
        <title>Functional genomics of lipid metabolism in the oleaginous yeast Rhodosporidium toruloides.</title>
        <authorList>
            <person name="Coradetti S.T."/>
            <person name="Pinel D."/>
            <person name="Geiselman G."/>
            <person name="Ito M."/>
            <person name="Mondo S."/>
            <person name="Reilly M.C."/>
            <person name="Cheng Y.F."/>
            <person name="Bauer S."/>
            <person name="Grigoriev I."/>
            <person name="Gladden J.M."/>
            <person name="Simmons B.A."/>
            <person name="Brem R."/>
            <person name="Arkin A.P."/>
            <person name="Skerker J.M."/>
        </authorList>
    </citation>
    <scope>NUCLEOTIDE SEQUENCE [LARGE SCALE GENOMIC DNA]</scope>
    <source>
        <strain evidence="2 3">NBRC 0880</strain>
    </source>
</reference>
<gene>
    <name evidence="2" type="ORF">AAT19DRAFT_16374</name>
</gene>
<name>A0A2T0A373_RHOTO</name>
<organism evidence="2 3">
    <name type="scientific">Rhodotorula toruloides</name>
    <name type="common">Yeast</name>
    <name type="synonym">Rhodosporidium toruloides</name>
    <dbReference type="NCBI Taxonomy" id="5286"/>
    <lineage>
        <taxon>Eukaryota</taxon>
        <taxon>Fungi</taxon>
        <taxon>Dikarya</taxon>
        <taxon>Basidiomycota</taxon>
        <taxon>Pucciniomycotina</taxon>
        <taxon>Microbotryomycetes</taxon>
        <taxon>Sporidiobolales</taxon>
        <taxon>Sporidiobolaceae</taxon>
        <taxon>Rhodotorula</taxon>
    </lineage>
</organism>
<dbReference type="EMBL" id="LCTV02000009">
    <property type="protein sequence ID" value="PRQ72450.1"/>
    <property type="molecule type" value="Genomic_DNA"/>
</dbReference>
<evidence type="ECO:0000313" key="2">
    <source>
        <dbReference type="EMBL" id="PRQ72450.1"/>
    </source>
</evidence>
<evidence type="ECO:0000256" key="1">
    <source>
        <dbReference type="SAM" id="MobiDB-lite"/>
    </source>
</evidence>
<dbReference type="Proteomes" id="UP000239560">
    <property type="component" value="Unassembled WGS sequence"/>
</dbReference>
<comment type="caution">
    <text evidence="2">The sequence shown here is derived from an EMBL/GenBank/DDBJ whole genome shotgun (WGS) entry which is preliminary data.</text>
</comment>
<proteinExistence type="predicted"/>
<protein>
    <submittedName>
        <fullName evidence="2">Uncharacterized protein</fullName>
    </submittedName>
</protein>
<sequence>MVRLRWRASGCAAGAIPPPTSWGCSREDAEEILRNPPARGLGAWCEGIRGRNRGRGGAEMAWPGESLLDEVRRTAAAATAGRLRRYGQGRTYKTCPSVSYQPAHLRPPRLHQPLPLARALRVQTPFRRCSQHRLPSRPPLRPPYPSPSRPLATCRAPSSTLQKKMKSTTSKERATFVSVRSRGAGAGSGRTRGVKGARVETVQRCVLQSLTEEAGGVAHVDQAA</sequence>
<dbReference type="AlphaFoldDB" id="A0A2T0A373"/>
<feature type="compositionally biased region" description="Pro residues" evidence="1">
    <location>
        <begin position="136"/>
        <end position="148"/>
    </location>
</feature>
<evidence type="ECO:0000313" key="3">
    <source>
        <dbReference type="Proteomes" id="UP000239560"/>
    </source>
</evidence>